<keyword evidence="2" id="KW-0812">Transmembrane</keyword>
<reference evidence="3 4" key="1">
    <citation type="submission" date="2020-07" db="EMBL/GenBank/DDBJ databases">
        <title>Sequencing the genomes of 1000 actinobacteria strains.</title>
        <authorList>
            <person name="Klenk H.-P."/>
        </authorList>
    </citation>
    <scope>NUCLEOTIDE SEQUENCE [LARGE SCALE GENOMIC DNA]</scope>
    <source>
        <strain evidence="3 4">DSM 100723</strain>
    </source>
</reference>
<dbReference type="RefSeq" id="WP_182560670.1">
    <property type="nucleotide sequence ID" value="NZ_JACGWT010000004.1"/>
</dbReference>
<feature type="transmembrane region" description="Helical" evidence="2">
    <location>
        <begin position="39"/>
        <end position="58"/>
    </location>
</feature>
<name>A0A7W3P6M1_9ACTN</name>
<evidence type="ECO:0000256" key="1">
    <source>
        <dbReference type="SAM" id="MobiDB-lite"/>
    </source>
</evidence>
<comment type="caution">
    <text evidence="3">The sequence shown here is derived from an EMBL/GenBank/DDBJ whole genome shotgun (WGS) entry which is preliminary data.</text>
</comment>
<evidence type="ECO:0000313" key="4">
    <source>
        <dbReference type="Proteomes" id="UP000523079"/>
    </source>
</evidence>
<keyword evidence="2" id="KW-0472">Membrane</keyword>
<keyword evidence="2" id="KW-1133">Transmembrane helix</keyword>
<evidence type="ECO:0000256" key="2">
    <source>
        <dbReference type="SAM" id="Phobius"/>
    </source>
</evidence>
<dbReference type="EMBL" id="JACGWT010000004">
    <property type="protein sequence ID" value="MBA8795060.1"/>
    <property type="molecule type" value="Genomic_DNA"/>
</dbReference>
<sequence>MTRTRPDRAPAAPGDLAAAKADPAPHTWMDYPLSGAPPLPTVVFGVLLFGLGLTALVVPAARGDLGRHVGLLTGLFFLLGVPGLTLVRIGMQRFWWRRRHPGVDPLLTERYHPSDPDRAGWRVFRVLVLVIGVPVATFLGLVVVTLAVGSRDPGTSVAVRVGSTLLALAVTVVVVRALVADVQAIRRARARRRHRG</sequence>
<evidence type="ECO:0000313" key="3">
    <source>
        <dbReference type="EMBL" id="MBA8795060.1"/>
    </source>
</evidence>
<feature type="transmembrane region" description="Helical" evidence="2">
    <location>
        <begin position="161"/>
        <end position="185"/>
    </location>
</feature>
<keyword evidence="4" id="KW-1185">Reference proteome</keyword>
<accession>A0A7W3P6M1</accession>
<proteinExistence type="predicted"/>
<protein>
    <submittedName>
        <fullName evidence="3">Uncharacterized protein</fullName>
    </submittedName>
</protein>
<feature type="transmembrane region" description="Helical" evidence="2">
    <location>
        <begin position="70"/>
        <end position="89"/>
    </location>
</feature>
<organism evidence="3 4">
    <name type="scientific">Microlunatus kandeliicorticis</name>
    <dbReference type="NCBI Taxonomy" id="1759536"/>
    <lineage>
        <taxon>Bacteria</taxon>
        <taxon>Bacillati</taxon>
        <taxon>Actinomycetota</taxon>
        <taxon>Actinomycetes</taxon>
        <taxon>Propionibacteriales</taxon>
        <taxon>Propionibacteriaceae</taxon>
        <taxon>Microlunatus</taxon>
    </lineage>
</organism>
<dbReference type="Proteomes" id="UP000523079">
    <property type="component" value="Unassembled WGS sequence"/>
</dbReference>
<dbReference type="AlphaFoldDB" id="A0A7W3P6M1"/>
<feature type="region of interest" description="Disordered" evidence="1">
    <location>
        <begin position="1"/>
        <end position="20"/>
    </location>
</feature>
<gene>
    <name evidence="3" type="ORF">FHX74_002688</name>
</gene>
<feature type="transmembrane region" description="Helical" evidence="2">
    <location>
        <begin position="126"/>
        <end position="149"/>
    </location>
</feature>
<feature type="compositionally biased region" description="Low complexity" evidence="1">
    <location>
        <begin position="9"/>
        <end position="20"/>
    </location>
</feature>